<dbReference type="InterPro" id="IPR021312">
    <property type="entry name" value="DUF2889"/>
</dbReference>
<keyword evidence="3" id="KW-1185">Reference proteome</keyword>
<dbReference type="RefSeq" id="WP_379488965.1">
    <property type="nucleotide sequence ID" value="NZ_JBHLWK010000026.1"/>
</dbReference>
<evidence type="ECO:0000256" key="1">
    <source>
        <dbReference type="SAM" id="MobiDB-lite"/>
    </source>
</evidence>
<name>A0ABV6D120_9SPHN</name>
<proteinExistence type="predicted"/>
<organism evidence="2 3">
    <name type="scientific">Novosphingobium soli</name>
    <dbReference type="NCBI Taxonomy" id="574956"/>
    <lineage>
        <taxon>Bacteria</taxon>
        <taxon>Pseudomonadati</taxon>
        <taxon>Pseudomonadota</taxon>
        <taxon>Alphaproteobacteria</taxon>
        <taxon>Sphingomonadales</taxon>
        <taxon>Sphingomonadaceae</taxon>
        <taxon>Novosphingobium</taxon>
    </lineage>
</organism>
<feature type="compositionally biased region" description="Basic and acidic residues" evidence="1">
    <location>
        <begin position="258"/>
        <end position="276"/>
    </location>
</feature>
<dbReference type="Pfam" id="PF11136">
    <property type="entry name" value="DUF2889"/>
    <property type="match status" value="1"/>
</dbReference>
<dbReference type="EMBL" id="JBHLWK010000026">
    <property type="protein sequence ID" value="MFC0206341.1"/>
    <property type="molecule type" value="Genomic_DNA"/>
</dbReference>
<comment type="caution">
    <text evidence="2">The sequence shown here is derived from an EMBL/GenBank/DDBJ whole genome shotgun (WGS) entry which is preliminary data.</text>
</comment>
<accession>A0ABV6D120</accession>
<feature type="region of interest" description="Disordered" evidence="1">
    <location>
        <begin position="249"/>
        <end position="276"/>
    </location>
</feature>
<evidence type="ECO:0000313" key="2">
    <source>
        <dbReference type="EMBL" id="MFC0206341.1"/>
    </source>
</evidence>
<sequence length="276" mass="30629">MIACAPADAFLLPGYRRFLRVEPAGNDPAGRVLALLEDDLHAMAVELRHRDGIVTGVEAFMDRAPWTTCPGAQEALRRTFMGQPLREVTARREKQANCTHLHDLAVLAAAHASDRAPQAYEIAVSDPDAGERVLEIRGGGTALHRWVEQDGTLIEPLEIRGLSLLSLRDWISGLSGARQEAARLLQWAGLVAHSRTYSDEEKRAALFHRPSCFTMQPERAGKAVGPAPMEDFTRETPQRLDRLRTRFAVTRAGQGQEPEQREEAPASTIKGDERWK</sequence>
<evidence type="ECO:0000313" key="3">
    <source>
        <dbReference type="Proteomes" id="UP001589798"/>
    </source>
</evidence>
<gene>
    <name evidence="2" type="ORF">ACFFJC_18905</name>
</gene>
<reference evidence="2 3" key="1">
    <citation type="submission" date="2024-09" db="EMBL/GenBank/DDBJ databases">
        <authorList>
            <person name="Sun Q."/>
            <person name="Mori K."/>
        </authorList>
    </citation>
    <scope>NUCLEOTIDE SEQUENCE [LARGE SCALE GENOMIC DNA]</scope>
    <source>
        <strain evidence="2 3">CCM 7706</strain>
    </source>
</reference>
<dbReference type="Proteomes" id="UP001589798">
    <property type="component" value="Unassembled WGS sequence"/>
</dbReference>
<protein>
    <submittedName>
        <fullName evidence="2">DUF2889 domain-containing protein</fullName>
    </submittedName>
</protein>